<evidence type="ECO:0000313" key="4">
    <source>
        <dbReference type="EMBL" id="PTL71446.1"/>
    </source>
</evidence>
<comment type="caution">
    <text evidence="4">The sequence shown here is derived from an EMBL/GenBank/DDBJ whole genome shotgun (WGS) entry which is preliminary data.</text>
</comment>
<organism evidence="4 5">
    <name type="scientific">Rathayibacter caricis DSM 15933</name>
    <dbReference type="NCBI Taxonomy" id="1328867"/>
    <lineage>
        <taxon>Bacteria</taxon>
        <taxon>Bacillati</taxon>
        <taxon>Actinomycetota</taxon>
        <taxon>Actinomycetes</taxon>
        <taxon>Micrococcales</taxon>
        <taxon>Microbacteriaceae</taxon>
        <taxon>Rathayibacter</taxon>
    </lineage>
</organism>
<dbReference type="Proteomes" id="UP000241085">
    <property type="component" value="Unassembled WGS sequence"/>
</dbReference>
<dbReference type="InterPro" id="IPR017871">
    <property type="entry name" value="ABC_transporter-like_CS"/>
</dbReference>
<dbReference type="SUPFAM" id="SSF52540">
    <property type="entry name" value="P-loop containing nucleoside triphosphate hydrolases"/>
    <property type="match status" value="2"/>
</dbReference>
<keyword evidence="2 4" id="KW-0067">ATP-binding</keyword>
<dbReference type="RefSeq" id="WP_107573324.1">
    <property type="nucleotide sequence ID" value="NZ_PZPL01000001.1"/>
</dbReference>
<dbReference type="PANTHER" id="PTHR43790:SF4">
    <property type="entry name" value="GUANOSINE IMPORT ATP-BINDING PROTEIN NUPO"/>
    <property type="match status" value="1"/>
</dbReference>
<dbReference type="GO" id="GO:0005524">
    <property type="term" value="F:ATP binding"/>
    <property type="evidence" value="ECO:0007669"/>
    <property type="project" value="UniProtKB-KW"/>
</dbReference>
<dbReference type="InterPro" id="IPR003439">
    <property type="entry name" value="ABC_transporter-like_ATP-bd"/>
</dbReference>
<dbReference type="EMBL" id="PZPL01000001">
    <property type="protein sequence ID" value="PTL71446.1"/>
    <property type="molecule type" value="Genomic_DNA"/>
</dbReference>
<keyword evidence="5" id="KW-1185">Reference proteome</keyword>
<dbReference type="InterPro" id="IPR003593">
    <property type="entry name" value="AAA+_ATPase"/>
</dbReference>
<dbReference type="CDD" id="cd03215">
    <property type="entry name" value="ABC_Carb_Monos_II"/>
    <property type="match status" value="1"/>
</dbReference>
<dbReference type="SMART" id="SM00382">
    <property type="entry name" value="AAA"/>
    <property type="match status" value="1"/>
</dbReference>
<gene>
    <name evidence="4" type="ORF">C1I63_00290</name>
</gene>
<protein>
    <submittedName>
        <fullName evidence="4">Sugar ABC transporter ATP-binding protein</fullName>
    </submittedName>
</protein>
<dbReference type="Gene3D" id="3.40.50.300">
    <property type="entry name" value="P-loop containing nucleotide triphosphate hydrolases"/>
    <property type="match status" value="2"/>
</dbReference>
<dbReference type="PROSITE" id="PS50893">
    <property type="entry name" value="ABC_TRANSPORTER_2"/>
    <property type="match status" value="2"/>
</dbReference>
<accession>A0A2T4UPJ5</accession>
<name>A0A2T4UPJ5_9MICO</name>
<reference evidence="4 5" key="1">
    <citation type="submission" date="2018-03" db="EMBL/GenBank/DDBJ databases">
        <title>Bacteriophage NCPPB3778 and a type I-E CRISPR drive the evolution of the US Biological Select Agent, Rathayibacter toxicus.</title>
        <authorList>
            <person name="Davis E.W.II."/>
            <person name="Tabima J.F."/>
            <person name="Weisberg A.J."/>
            <person name="Dantas Lopes L."/>
            <person name="Wiseman M.S."/>
            <person name="Wiseman M.S."/>
            <person name="Pupko T."/>
            <person name="Belcher M.S."/>
            <person name="Sechler A.J."/>
            <person name="Tancos M.A."/>
            <person name="Schroeder B.K."/>
            <person name="Murray T.D."/>
            <person name="Luster D.G."/>
            <person name="Schneider W.L."/>
            <person name="Rogers E."/>
            <person name="Andreote F.D."/>
            <person name="Grunwald N.J."/>
            <person name="Putnam M.L."/>
            <person name="Chang J.H."/>
        </authorList>
    </citation>
    <scope>NUCLEOTIDE SEQUENCE [LARGE SCALE GENOMIC DNA]</scope>
    <source>
        <strain evidence="4 5">DSM 15933</strain>
    </source>
</reference>
<evidence type="ECO:0000256" key="2">
    <source>
        <dbReference type="ARBA" id="ARBA00022840"/>
    </source>
</evidence>
<feature type="domain" description="ABC transporter" evidence="3">
    <location>
        <begin position="6"/>
        <end position="244"/>
    </location>
</feature>
<keyword evidence="1" id="KW-0547">Nucleotide-binding</keyword>
<proteinExistence type="predicted"/>
<evidence type="ECO:0000313" key="5">
    <source>
        <dbReference type="Proteomes" id="UP000241085"/>
    </source>
</evidence>
<dbReference type="AlphaFoldDB" id="A0A2T4UPJ5"/>
<sequence length="512" mass="53487">MTTPFLRLDGLRKYFASSGVLAVADVSLDVGAGEVVALVGENGTGKTTLMNLLFGAFPLDAGRIEIDGEEVAIRGPQDAIDHGIGMVQQHFALVPSFTVAQNVLLGREPRRRDGRIDDAAAEREVGALADRLGFPVDPAKLVAALPIGLQQRVEILKALAGDTRLLILDEPTAVLTPSEAEDLLRAVRRLASLGTSVVFISHKLPEVMAVADRIVVMRRGHVVGGMTAAEATAPAIARMMVGRDVLLSADIPPGSPGADVLRVSGVSAPQVSAGDSGLDDVSLTIASGEILGVAGVSGNGQGALVDAIAGLRRVREGTVEIAGTDTTGRGPRAARDAGLAHIAEDRMHVGLNRGATLEENAVSVAYRSPRFHRAGLLRRGAIHRFAVQLIDDYIVRGASARRLIGSLSGGNLQKIVIGRELDGDPAVIIANQPTRGLDVGSIEFVHRALLAARSRGAGVLLLSAELEEILTLSDRIVVMYDGRLAGPFARGELDTAEIGALMAGSDLETSTP</sequence>
<evidence type="ECO:0000256" key="1">
    <source>
        <dbReference type="ARBA" id="ARBA00022741"/>
    </source>
</evidence>
<dbReference type="Pfam" id="PF00005">
    <property type="entry name" value="ABC_tran"/>
    <property type="match status" value="2"/>
</dbReference>
<evidence type="ECO:0000259" key="3">
    <source>
        <dbReference type="PROSITE" id="PS50893"/>
    </source>
</evidence>
<dbReference type="GO" id="GO:0016887">
    <property type="term" value="F:ATP hydrolysis activity"/>
    <property type="evidence" value="ECO:0007669"/>
    <property type="project" value="InterPro"/>
</dbReference>
<dbReference type="PROSITE" id="PS00211">
    <property type="entry name" value="ABC_TRANSPORTER_1"/>
    <property type="match status" value="1"/>
</dbReference>
<feature type="domain" description="ABC transporter" evidence="3">
    <location>
        <begin position="261"/>
        <end position="506"/>
    </location>
</feature>
<dbReference type="InterPro" id="IPR050107">
    <property type="entry name" value="ABC_carbohydrate_import_ATPase"/>
</dbReference>
<dbReference type="InterPro" id="IPR027417">
    <property type="entry name" value="P-loop_NTPase"/>
</dbReference>
<dbReference type="PANTHER" id="PTHR43790">
    <property type="entry name" value="CARBOHYDRATE TRANSPORT ATP-BINDING PROTEIN MG119-RELATED"/>
    <property type="match status" value="1"/>
</dbReference>
<dbReference type="CDD" id="cd03216">
    <property type="entry name" value="ABC_Carb_Monos_I"/>
    <property type="match status" value="1"/>
</dbReference>